<dbReference type="InterPro" id="IPR050743">
    <property type="entry name" value="2-oxoacid_DH_E2_comp"/>
</dbReference>
<dbReference type="Proteomes" id="UP000440096">
    <property type="component" value="Unassembled WGS sequence"/>
</dbReference>
<keyword evidence="2 5" id="KW-0808">Transferase</keyword>
<keyword evidence="3 5" id="KW-0012">Acyltransferase</keyword>
<dbReference type="EMBL" id="WMBA01000070">
    <property type="protein sequence ID" value="MTD58509.1"/>
    <property type="molecule type" value="Genomic_DNA"/>
</dbReference>
<keyword evidence="6" id="KW-1185">Reference proteome</keyword>
<evidence type="ECO:0000256" key="2">
    <source>
        <dbReference type="ARBA" id="ARBA00022679"/>
    </source>
</evidence>
<reference evidence="5 6" key="1">
    <citation type="submission" date="2019-11" db="EMBL/GenBank/DDBJ databases">
        <title>Draft genome of Amycolatopsis RM579.</title>
        <authorList>
            <person name="Duangmal K."/>
            <person name="Mingma R."/>
        </authorList>
    </citation>
    <scope>NUCLEOTIDE SEQUENCE [LARGE SCALE GENOMIC DNA]</scope>
    <source>
        <strain evidence="5 6">RM579</strain>
    </source>
</reference>
<dbReference type="GO" id="GO:0031405">
    <property type="term" value="F:lipoic acid binding"/>
    <property type="evidence" value="ECO:0007669"/>
    <property type="project" value="TreeGrafter"/>
</dbReference>
<feature type="domain" description="2-oxoacid dehydrogenase acyltransferase catalytic" evidence="4">
    <location>
        <begin position="162"/>
        <end position="250"/>
    </location>
</feature>
<name>A0A6N7Z9W6_9PSEU</name>
<evidence type="ECO:0000256" key="3">
    <source>
        <dbReference type="ARBA" id="ARBA00023315"/>
    </source>
</evidence>
<evidence type="ECO:0000313" key="6">
    <source>
        <dbReference type="Proteomes" id="UP000440096"/>
    </source>
</evidence>
<sequence length="252" mass="27656">MTAIGPLPRERRHTLRFLEYARSIAPVFLDSEVDMTAVRAHRAASRDGGVRLSWVTYVLYAAGRVLAEHPAANRAISGKRWPRVARYDSVAAKVTLDKTINGERVVFSAVVPGVDTAALDVIQKEVDRFRDTDPSDLDELSGARLLQRLPWPLSALAFRSAARSLRRRPNLMGTVSVTSLGHTAVDSFHSVGGTSVTVGVGRITDRPVVRDDAVTIAPVMRLSLAFDHRVLDGAEAAEVLAGIKETLERWRR</sequence>
<evidence type="ECO:0000256" key="1">
    <source>
        <dbReference type="ARBA" id="ARBA00001938"/>
    </source>
</evidence>
<dbReference type="GO" id="GO:0005737">
    <property type="term" value="C:cytoplasm"/>
    <property type="evidence" value="ECO:0007669"/>
    <property type="project" value="TreeGrafter"/>
</dbReference>
<dbReference type="OrthoDB" id="9805770at2"/>
<dbReference type="InterPro" id="IPR023213">
    <property type="entry name" value="CAT-like_dom_sf"/>
</dbReference>
<dbReference type="Pfam" id="PF00198">
    <property type="entry name" value="2-oxoacid_dh"/>
    <property type="match status" value="1"/>
</dbReference>
<dbReference type="PANTHER" id="PTHR43178:SF5">
    <property type="entry name" value="LIPOAMIDE ACYLTRANSFERASE COMPONENT OF BRANCHED-CHAIN ALPHA-KETO ACID DEHYDROGENASE COMPLEX, MITOCHONDRIAL"/>
    <property type="match status" value="1"/>
</dbReference>
<protein>
    <submittedName>
        <fullName evidence="5">Acyltransferase</fullName>
    </submittedName>
</protein>
<dbReference type="InterPro" id="IPR001078">
    <property type="entry name" value="2-oxoacid_DH_actylTfrase"/>
</dbReference>
<comment type="cofactor">
    <cofactor evidence="1">
        <name>(R)-lipoate</name>
        <dbReference type="ChEBI" id="CHEBI:83088"/>
    </cofactor>
</comment>
<evidence type="ECO:0000313" key="5">
    <source>
        <dbReference type="EMBL" id="MTD58509.1"/>
    </source>
</evidence>
<dbReference type="Gene3D" id="3.30.559.10">
    <property type="entry name" value="Chloramphenicol acetyltransferase-like domain"/>
    <property type="match status" value="1"/>
</dbReference>
<dbReference type="GO" id="GO:0016407">
    <property type="term" value="F:acetyltransferase activity"/>
    <property type="evidence" value="ECO:0007669"/>
    <property type="project" value="TreeGrafter"/>
</dbReference>
<dbReference type="SUPFAM" id="SSF52777">
    <property type="entry name" value="CoA-dependent acyltransferases"/>
    <property type="match status" value="1"/>
</dbReference>
<dbReference type="AlphaFoldDB" id="A0A6N7Z9W6"/>
<comment type="caution">
    <text evidence="5">The sequence shown here is derived from an EMBL/GenBank/DDBJ whole genome shotgun (WGS) entry which is preliminary data.</text>
</comment>
<gene>
    <name evidence="5" type="ORF">GKO32_31700</name>
</gene>
<dbReference type="PANTHER" id="PTHR43178">
    <property type="entry name" value="DIHYDROLIPOAMIDE ACETYLTRANSFERASE COMPONENT OF PYRUVATE DEHYDROGENASE COMPLEX"/>
    <property type="match status" value="1"/>
</dbReference>
<organism evidence="5 6">
    <name type="scientific">Amycolatopsis pithecellobii</name>
    <dbReference type="NCBI Taxonomy" id="664692"/>
    <lineage>
        <taxon>Bacteria</taxon>
        <taxon>Bacillati</taxon>
        <taxon>Actinomycetota</taxon>
        <taxon>Actinomycetes</taxon>
        <taxon>Pseudonocardiales</taxon>
        <taxon>Pseudonocardiaceae</taxon>
        <taxon>Amycolatopsis</taxon>
    </lineage>
</organism>
<proteinExistence type="predicted"/>
<evidence type="ECO:0000259" key="4">
    <source>
        <dbReference type="Pfam" id="PF00198"/>
    </source>
</evidence>
<accession>A0A6N7Z9W6</accession>
<dbReference type="RefSeq" id="WP_154760593.1">
    <property type="nucleotide sequence ID" value="NZ_WMBA01000070.1"/>
</dbReference>